<protein>
    <submittedName>
        <fullName evidence="2">Uncharacterized protein</fullName>
    </submittedName>
</protein>
<proteinExistence type="predicted"/>
<reference evidence="2" key="1">
    <citation type="journal article" date="2021" name="Proc. Natl. Acad. Sci. U.S.A.">
        <title>A Catalog of Tens of Thousands of Viruses from Human Metagenomes Reveals Hidden Associations with Chronic Diseases.</title>
        <authorList>
            <person name="Tisza M.J."/>
            <person name="Buck C.B."/>
        </authorList>
    </citation>
    <scope>NUCLEOTIDE SEQUENCE</scope>
    <source>
        <strain evidence="2">CtqEG8</strain>
    </source>
</reference>
<accession>A0A8S5REP3</accession>
<name>A0A8S5REP3_9VIRU</name>
<sequence length="156" mass="17570">MPMPMYGSPMGYNQPYGGWQAPQQLYQPQTNSFMPKAQNQTENLAGTFPWVFVSSEEDARNRIVQPGQTAWFMDNNNPRFYVKACDISGAVTFKRFTFHEDAGEPVKAVSLDVDGVRKIVDERLNELLNLKGDVKNESSGFDVPTGERRVNTKSAK</sequence>
<feature type="region of interest" description="Disordered" evidence="1">
    <location>
        <begin position="137"/>
        <end position="156"/>
    </location>
</feature>
<organism evidence="2">
    <name type="scientific">virus sp. ctqEG8</name>
    <dbReference type="NCBI Taxonomy" id="2827998"/>
    <lineage>
        <taxon>Viruses</taxon>
    </lineage>
</organism>
<evidence type="ECO:0000313" key="2">
    <source>
        <dbReference type="EMBL" id="DAE29856.1"/>
    </source>
</evidence>
<dbReference type="EMBL" id="BK059100">
    <property type="protein sequence ID" value="DAE29856.1"/>
    <property type="molecule type" value="Genomic_DNA"/>
</dbReference>
<evidence type="ECO:0000256" key="1">
    <source>
        <dbReference type="SAM" id="MobiDB-lite"/>
    </source>
</evidence>